<comment type="caution">
    <text evidence="1">The sequence shown here is derived from an EMBL/GenBank/DDBJ whole genome shotgun (WGS) entry which is preliminary data.</text>
</comment>
<reference evidence="1 2" key="2">
    <citation type="journal article" date="2022" name="Mol. Ecol. Resour.">
        <title>The genomes of chicory, endive, great burdock and yacon provide insights into Asteraceae paleo-polyploidization history and plant inulin production.</title>
        <authorList>
            <person name="Fan W."/>
            <person name="Wang S."/>
            <person name="Wang H."/>
            <person name="Wang A."/>
            <person name="Jiang F."/>
            <person name="Liu H."/>
            <person name="Zhao H."/>
            <person name="Xu D."/>
            <person name="Zhang Y."/>
        </authorList>
    </citation>
    <scope>NUCLEOTIDE SEQUENCE [LARGE SCALE GENOMIC DNA]</scope>
    <source>
        <strain evidence="2">cv. Niubang</strain>
    </source>
</reference>
<dbReference type="Proteomes" id="UP001055879">
    <property type="component" value="Linkage Group LG06"/>
</dbReference>
<evidence type="ECO:0000313" key="2">
    <source>
        <dbReference type="Proteomes" id="UP001055879"/>
    </source>
</evidence>
<sequence>MLEESRGHRRCLCGTVAKWQNTDTERDVHGGFETMEGACGTKSSNVQLIIFNQHLLEIRYVADGGFKWLKPVDSGYIVRLVWFAARKLQFGLVFSCCSIAASVAFSSRERL</sequence>
<proteinExistence type="predicted"/>
<organism evidence="1 2">
    <name type="scientific">Arctium lappa</name>
    <name type="common">Greater burdock</name>
    <name type="synonym">Lappa major</name>
    <dbReference type="NCBI Taxonomy" id="4217"/>
    <lineage>
        <taxon>Eukaryota</taxon>
        <taxon>Viridiplantae</taxon>
        <taxon>Streptophyta</taxon>
        <taxon>Embryophyta</taxon>
        <taxon>Tracheophyta</taxon>
        <taxon>Spermatophyta</taxon>
        <taxon>Magnoliopsida</taxon>
        <taxon>eudicotyledons</taxon>
        <taxon>Gunneridae</taxon>
        <taxon>Pentapetalae</taxon>
        <taxon>asterids</taxon>
        <taxon>campanulids</taxon>
        <taxon>Asterales</taxon>
        <taxon>Asteraceae</taxon>
        <taxon>Carduoideae</taxon>
        <taxon>Cardueae</taxon>
        <taxon>Arctiinae</taxon>
        <taxon>Arctium</taxon>
    </lineage>
</organism>
<protein>
    <submittedName>
        <fullName evidence="1">Uncharacterized protein</fullName>
    </submittedName>
</protein>
<gene>
    <name evidence="1" type="ORF">L6452_20915</name>
</gene>
<evidence type="ECO:0000313" key="1">
    <source>
        <dbReference type="EMBL" id="KAI3720008.1"/>
    </source>
</evidence>
<reference evidence="2" key="1">
    <citation type="journal article" date="2022" name="Mol. Ecol. Resour.">
        <title>The genomes of chicory, endive, great burdock and yacon provide insights into Asteraceae palaeo-polyploidization history and plant inulin production.</title>
        <authorList>
            <person name="Fan W."/>
            <person name="Wang S."/>
            <person name="Wang H."/>
            <person name="Wang A."/>
            <person name="Jiang F."/>
            <person name="Liu H."/>
            <person name="Zhao H."/>
            <person name="Xu D."/>
            <person name="Zhang Y."/>
        </authorList>
    </citation>
    <scope>NUCLEOTIDE SEQUENCE [LARGE SCALE GENOMIC DNA]</scope>
    <source>
        <strain evidence="2">cv. Niubang</strain>
    </source>
</reference>
<name>A0ACB9BDI7_ARCLA</name>
<keyword evidence="2" id="KW-1185">Reference proteome</keyword>
<accession>A0ACB9BDI7</accession>
<dbReference type="EMBL" id="CM042052">
    <property type="protein sequence ID" value="KAI3720008.1"/>
    <property type="molecule type" value="Genomic_DNA"/>
</dbReference>